<reference evidence="2" key="1">
    <citation type="journal article" date="2020" name="mSystems">
        <title>Genome- and Community-Level Interaction Insights into Carbon Utilization and Element Cycling Functions of Hydrothermarchaeota in Hydrothermal Sediment.</title>
        <authorList>
            <person name="Zhou Z."/>
            <person name="Liu Y."/>
            <person name="Xu W."/>
            <person name="Pan J."/>
            <person name="Luo Z.H."/>
            <person name="Li M."/>
        </authorList>
    </citation>
    <scope>NUCLEOTIDE SEQUENCE [LARGE SCALE GENOMIC DNA]</scope>
    <source>
        <strain evidence="2">SpSt-524</strain>
    </source>
</reference>
<evidence type="ECO:0000313" key="2">
    <source>
        <dbReference type="EMBL" id="HFG21971.1"/>
    </source>
</evidence>
<proteinExistence type="inferred from homology"/>
<sequence>MLPEPIQILLHSHNQGQFFPPFDRPVLAVVTCMDFRIRLHMPENFAFVLRTGGANPAPVEPYLAFSVARMGIGAIALIGHTDCAMQYPDPYVLNHLPTNEHHIQRYRAQIAALAIGEVEPFTRRQARKLTTRLGLPVVPLLYRVEDHRLIVLDAHTPAHEPAWVGLERNP</sequence>
<comment type="caution">
    <text evidence="2">The sequence shown here is derived from an EMBL/GenBank/DDBJ whole genome shotgun (WGS) entry which is preliminary data.</text>
</comment>
<gene>
    <name evidence="2" type="ORF">ENS82_14890</name>
</gene>
<organism evidence="2">
    <name type="scientific">Meiothermus ruber</name>
    <dbReference type="NCBI Taxonomy" id="277"/>
    <lineage>
        <taxon>Bacteria</taxon>
        <taxon>Thermotogati</taxon>
        <taxon>Deinococcota</taxon>
        <taxon>Deinococci</taxon>
        <taxon>Thermales</taxon>
        <taxon>Thermaceae</taxon>
        <taxon>Meiothermus</taxon>
    </lineage>
</organism>
<dbReference type="SMART" id="SM00947">
    <property type="entry name" value="Pro_CA"/>
    <property type="match status" value="1"/>
</dbReference>
<evidence type="ECO:0000256" key="1">
    <source>
        <dbReference type="ARBA" id="ARBA00006217"/>
    </source>
</evidence>
<dbReference type="GO" id="GO:0004089">
    <property type="term" value="F:carbonate dehydratase activity"/>
    <property type="evidence" value="ECO:0007669"/>
    <property type="project" value="InterPro"/>
</dbReference>
<dbReference type="SUPFAM" id="SSF53056">
    <property type="entry name" value="beta-carbonic anhydrase, cab"/>
    <property type="match status" value="1"/>
</dbReference>
<dbReference type="GO" id="GO:0008270">
    <property type="term" value="F:zinc ion binding"/>
    <property type="evidence" value="ECO:0007669"/>
    <property type="project" value="InterPro"/>
</dbReference>
<accession>A0A7C3DMA0</accession>
<comment type="similarity">
    <text evidence="1">Belongs to the beta-class carbonic anhydrase family.</text>
</comment>
<dbReference type="InterPro" id="IPR001765">
    <property type="entry name" value="Carbonic_anhydrase"/>
</dbReference>
<protein>
    <submittedName>
        <fullName evidence="2">Carbonic anhydrase</fullName>
    </submittedName>
</protein>
<dbReference type="Gene3D" id="3.40.1050.10">
    <property type="entry name" value="Carbonic anhydrase"/>
    <property type="match status" value="1"/>
</dbReference>
<dbReference type="AlphaFoldDB" id="A0A7C3DMA0"/>
<dbReference type="EMBL" id="DSWI01000036">
    <property type="protein sequence ID" value="HFG21971.1"/>
    <property type="molecule type" value="Genomic_DNA"/>
</dbReference>
<name>A0A7C3DMA0_MEIRU</name>
<dbReference type="RefSeq" id="WP_409654420.1">
    <property type="nucleotide sequence ID" value="NZ_JBKBUW010000005.1"/>
</dbReference>
<dbReference type="InterPro" id="IPR036874">
    <property type="entry name" value="Carbonic_anhydrase_sf"/>
</dbReference>